<proteinExistence type="predicted"/>
<evidence type="ECO:0000313" key="1">
    <source>
        <dbReference type="EMBL" id="CAB4157630.1"/>
    </source>
</evidence>
<reference evidence="1" key="1">
    <citation type="submission" date="2020-04" db="EMBL/GenBank/DDBJ databases">
        <authorList>
            <person name="Chiriac C."/>
            <person name="Salcher M."/>
            <person name="Ghai R."/>
            <person name="Kavagutti S V."/>
        </authorList>
    </citation>
    <scope>NUCLEOTIDE SEQUENCE</scope>
</reference>
<gene>
    <name evidence="1" type="ORF">UFOVP678_38</name>
</gene>
<organism evidence="1">
    <name type="scientific">uncultured Caudovirales phage</name>
    <dbReference type="NCBI Taxonomy" id="2100421"/>
    <lineage>
        <taxon>Viruses</taxon>
        <taxon>Duplodnaviria</taxon>
        <taxon>Heunggongvirae</taxon>
        <taxon>Uroviricota</taxon>
        <taxon>Caudoviricetes</taxon>
        <taxon>Peduoviridae</taxon>
        <taxon>Maltschvirus</taxon>
        <taxon>Maltschvirus maltsch</taxon>
    </lineage>
</organism>
<sequence length="96" mass="11190">MDDNTYRFSFESGYDNRDDGYGYPKQRTVEVSVSHDETAEWTSVMLDFADFLSSIYGYNVKNKLRFVDYGGGSVRAQEYSIDPSQSEFKFDDEEWS</sequence>
<dbReference type="EMBL" id="LR796655">
    <property type="protein sequence ID" value="CAB4157630.1"/>
    <property type="molecule type" value="Genomic_DNA"/>
</dbReference>
<accession>A0A6J5ND22</accession>
<name>A0A6J5ND22_9CAUD</name>
<protein>
    <submittedName>
        <fullName evidence="1">Uncharacterized protein</fullName>
    </submittedName>
</protein>